<feature type="region of interest" description="Disordered" evidence="1">
    <location>
        <begin position="211"/>
        <end position="248"/>
    </location>
</feature>
<feature type="compositionally biased region" description="Low complexity" evidence="1">
    <location>
        <begin position="234"/>
        <end position="248"/>
    </location>
</feature>
<evidence type="ECO:0000313" key="3">
    <source>
        <dbReference type="Proteomes" id="UP000309038"/>
    </source>
</evidence>
<comment type="caution">
    <text evidence="2">The sequence shown here is derived from an EMBL/GenBank/DDBJ whole genome shotgun (WGS) entry which is preliminary data.</text>
</comment>
<sequence length="459" mass="49421">MGAQTTTGLFDKLQVFSFDIFIFATRLTPAKAEFSPPLDTSLIAAIVADYMIDNKTPSVDELSSLRRILAELASQAEQDEDTLSYQLSNAIQFSTTEDTTSINATDIFSVYADGSESVAYTATTSDASSSSNSSAQSFSTPLGFLQAAFPHLPVSRLKSALGSAQDAEEIDMEAVVEGIMATEFVKELEERGIEDEEADFQPIEWETVTVKKSKRKQKPGKTITFGDVRQKQYAHASSSAPSSPRLAAPDPWTQVSSVAAHLSTLLPLRPPSYFQSLFHSPKHSSPSVALRSALSTIATGCSSMSPTDLSPEDAQSVFSIFDIITSDESILPLTDIDRQQLMSDIQLALMACLAAKSSRESAASASLEILALLRELDTNEVDWGVYHSPAPKSAGPTGKAFKSKHTLTLPLGPPSPPKVRQKSASAPVAFTIESQDRWKRGCMEDHPCDGAPVSGKPTR</sequence>
<evidence type="ECO:0000313" key="2">
    <source>
        <dbReference type="EMBL" id="THH00651.1"/>
    </source>
</evidence>
<keyword evidence="3" id="KW-1185">Reference proteome</keyword>
<protein>
    <submittedName>
        <fullName evidence="2">Uncharacterized protein</fullName>
    </submittedName>
</protein>
<organism evidence="2 3">
    <name type="scientific">Hermanssonia centrifuga</name>
    <dbReference type="NCBI Taxonomy" id="98765"/>
    <lineage>
        <taxon>Eukaryota</taxon>
        <taxon>Fungi</taxon>
        <taxon>Dikarya</taxon>
        <taxon>Basidiomycota</taxon>
        <taxon>Agaricomycotina</taxon>
        <taxon>Agaricomycetes</taxon>
        <taxon>Polyporales</taxon>
        <taxon>Meruliaceae</taxon>
        <taxon>Hermanssonia</taxon>
    </lineage>
</organism>
<gene>
    <name evidence="2" type="ORF">EW026_g1936</name>
</gene>
<dbReference type="Proteomes" id="UP000309038">
    <property type="component" value="Unassembled WGS sequence"/>
</dbReference>
<evidence type="ECO:0000256" key="1">
    <source>
        <dbReference type="SAM" id="MobiDB-lite"/>
    </source>
</evidence>
<reference evidence="2 3" key="1">
    <citation type="submission" date="2019-02" db="EMBL/GenBank/DDBJ databases">
        <title>Genome sequencing of the rare red list fungi Phlebia centrifuga.</title>
        <authorList>
            <person name="Buettner E."/>
            <person name="Kellner H."/>
        </authorList>
    </citation>
    <scope>NUCLEOTIDE SEQUENCE [LARGE SCALE GENOMIC DNA]</scope>
    <source>
        <strain evidence="2 3">DSM 108282</strain>
    </source>
</reference>
<accession>A0A4S4KQV2</accession>
<dbReference type="AlphaFoldDB" id="A0A4S4KQV2"/>
<dbReference type="EMBL" id="SGPJ01000044">
    <property type="protein sequence ID" value="THH00651.1"/>
    <property type="molecule type" value="Genomic_DNA"/>
</dbReference>
<proteinExistence type="predicted"/>
<name>A0A4S4KQV2_9APHY</name>